<keyword evidence="5 7" id="KW-0687">Ribonucleoprotein</keyword>
<keyword evidence="3 7" id="KW-0694">RNA-binding</keyword>
<dbReference type="Proteomes" id="UP000179334">
    <property type="component" value="Unassembled WGS sequence"/>
</dbReference>
<organism evidence="9 10">
    <name type="scientific">Candidatus Muproteobacteria bacterium RBG_16_64_10</name>
    <dbReference type="NCBI Taxonomy" id="1817757"/>
    <lineage>
        <taxon>Bacteria</taxon>
        <taxon>Pseudomonadati</taxon>
        <taxon>Pseudomonadota</taxon>
        <taxon>Candidatus Muproteobacteria</taxon>
    </lineage>
</organism>
<dbReference type="PRINTS" id="PR00975">
    <property type="entry name" value="RIBOSOMALS19"/>
</dbReference>
<proteinExistence type="inferred from homology"/>
<accession>A0A1F6T7L3</accession>
<gene>
    <name evidence="7" type="primary">rpsS</name>
    <name evidence="9" type="ORF">A2V91_02215</name>
</gene>
<dbReference type="InterPro" id="IPR005732">
    <property type="entry name" value="Ribosomal_uS19_bac-type"/>
</dbReference>
<sequence length="95" mass="10671">MPRSIRKGPFVDAHLVKKVEQVRIKGDKKPIKTWSRRSTITPDFVGLTIAVHNGRQHVPILVTENMVGHKLGEFAATRTFKAHSGTRKATTEEKT</sequence>
<evidence type="ECO:0000256" key="3">
    <source>
        <dbReference type="ARBA" id="ARBA00022884"/>
    </source>
</evidence>
<dbReference type="PIRSF" id="PIRSF002144">
    <property type="entry name" value="Ribosomal_S19"/>
    <property type="match status" value="1"/>
</dbReference>
<keyword evidence="4 7" id="KW-0689">Ribosomal protein</keyword>
<evidence type="ECO:0000256" key="7">
    <source>
        <dbReference type="HAMAP-Rule" id="MF_00531"/>
    </source>
</evidence>
<evidence type="ECO:0000256" key="1">
    <source>
        <dbReference type="ARBA" id="ARBA00007345"/>
    </source>
</evidence>
<dbReference type="Gene3D" id="3.30.860.10">
    <property type="entry name" value="30s Ribosomal Protein S19, Chain A"/>
    <property type="match status" value="1"/>
</dbReference>
<keyword evidence="2 7" id="KW-0699">rRNA-binding</keyword>
<dbReference type="InterPro" id="IPR020934">
    <property type="entry name" value="Ribosomal_uS19_CS"/>
</dbReference>
<dbReference type="Pfam" id="PF00203">
    <property type="entry name" value="Ribosomal_S19"/>
    <property type="match status" value="1"/>
</dbReference>
<dbReference type="GO" id="GO:0006412">
    <property type="term" value="P:translation"/>
    <property type="evidence" value="ECO:0007669"/>
    <property type="project" value="UniProtKB-UniRule"/>
</dbReference>
<evidence type="ECO:0000256" key="8">
    <source>
        <dbReference type="RuleBase" id="RU003485"/>
    </source>
</evidence>
<reference evidence="9 10" key="1">
    <citation type="journal article" date="2016" name="Nat. Commun.">
        <title>Thousands of microbial genomes shed light on interconnected biogeochemical processes in an aquifer system.</title>
        <authorList>
            <person name="Anantharaman K."/>
            <person name="Brown C.T."/>
            <person name="Hug L.A."/>
            <person name="Sharon I."/>
            <person name="Castelle C.J."/>
            <person name="Probst A.J."/>
            <person name="Thomas B.C."/>
            <person name="Singh A."/>
            <person name="Wilkins M.J."/>
            <person name="Karaoz U."/>
            <person name="Brodie E.L."/>
            <person name="Williams K.H."/>
            <person name="Hubbard S.S."/>
            <person name="Banfield J.F."/>
        </authorList>
    </citation>
    <scope>NUCLEOTIDE SEQUENCE [LARGE SCALE GENOMIC DNA]</scope>
</reference>
<dbReference type="AlphaFoldDB" id="A0A1F6T7L3"/>
<evidence type="ECO:0000256" key="4">
    <source>
        <dbReference type="ARBA" id="ARBA00022980"/>
    </source>
</evidence>
<evidence type="ECO:0000313" key="10">
    <source>
        <dbReference type="Proteomes" id="UP000179334"/>
    </source>
</evidence>
<comment type="function">
    <text evidence="7">Protein S19 forms a complex with S13 that binds strongly to the 16S ribosomal RNA.</text>
</comment>
<dbReference type="HAMAP" id="MF_00531">
    <property type="entry name" value="Ribosomal_uS19"/>
    <property type="match status" value="1"/>
</dbReference>
<dbReference type="GO" id="GO:0005737">
    <property type="term" value="C:cytoplasm"/>
    <property type="evidence" value="ECO:0007669"/>
    <property type="project" value="UniProtKB-ARBA"/>
</dbReference>
<dbReference type="GO" id="GO:0019843">
    <property type="term" value="F:rRNA binding"/>
    <property type="evidence" value="ECO:0007669"/>
    <property type="project" value="UniProtKB-UniRule"/>
</dbReference>
<dbReference type="FunFam" id="3.30.860.10:FF:000001">
    <property type="entry name" value="30S ribosomal protein S19"/>
    <property type="match status" value="1"/>
</dbReference>
<dbReference type="PANTHER" id="PTHR11880:SF8">
    <property type="entry name" value="SMALL RIBOSOMAL SUBUNIT PROTEIN US19M"/>
    <property type="match status" value="1"/>
</dbReference>
<evidence type="ECO:0000256" key="5">
    <source>
        <dbReference type="ARBA" id="ARBA00023274"/>
    </source>
</evidence>
<dbReference type="InterPro" id="IPR002222">
    <property type="entry name" value="Ribosomal_uS19"/>
</dbReference>
<dbReference type="GO" id="GO:0015935">
    <property type="term" value="C:small ribosomal subunit"/>
    <property type="evidence" value="ECO:0007669"/>
    <property type="project" value="InterPro"/>
</dbReference>
<name>A0A1F6T7L3_9PROT</name>
<dbReference type="EMBL" id="MFSR01000004">
    <property type="protein sequence ID" value="OGI41076.1"/>
    <property type="molecule type" value="Genomic_DNA"/>
</dbReference>
<dbReference type="GO" id="GO:0003735">
    <property type="term" value="F:structural constituent of ribosome"/>
    <property type="evidence" value="ECO:0007669"/>
    <property type="project" value="InterPro"/>
</dbReference>
<dbReference type="PANTHER" id="PTHR11880">
    <property type="entry name" value="RIBOSOMAL PROTEIN S19P FAMILY MEMBER"/>
    <property type="match status" value="1"/>
</dbReference>
<comment type="similarity">
    <text evidence="1 7 8">Belongs to the universal ribosomal protein uS19 family.</text>
</comment>
<dbReference type="PROSITE" id="PS00323">
    <property type="entry name" value="RIBOSOMAL_S19"/>
    <property type="match status" value="1"/>
</dbReference>
<dbReference type="InterPro" id="IPR023575">
    <property type="entry name" value="Ribosomal_uS19_SF"/>
</dbReference>
<dbReference type="SUPFAM" id="SSF54570">
    <property type="entry name" value="Ribosomal protein S19"/>
    <property type="match status" value="1"/>
</dbReference>
<evidence type="ECO:0000313" key="9">
    <source>
        <dbReference type="EMBL" id="OGI41076.1"/>
    </source>
</evidence>
<evidence type="ECO:0000256" key="6">
    <source>
        <dbReference type="ARBA" id="ARBA00035163"/>
    </source>
</evidence>
<dbReference type="GO" id="GO:0000028">
    <property type="term" value="P:ribosomal small subunit assembly"/>
    <property type="evidence" value="ECO:0007669"/>
    <property type="project" value="TreeGrafter"/>
</dbReference>
<protein>
    <recommendedName>
        <fullName evidence="6 7">Small ribosomal subunit protein uS19</fullName>
    </recommendedName>
</protein>
<evidence type="ECO:0000256" key="2">
    <source>
        <dbReference type="ARBA" id="ARBA00022730"/>
    </source>
</evidence>
<comment type="caution">
    <text evidence="9">The sequence shown here is derived from an EMBL/GenBank/DDBJ whole genome shotgun (WGS) entry which is preliminary data.</text>
</comment>
<dbReference type="NCBIfam" id="TIGR01050">
    <property type="entry name" value="rpsS_bact"/>
    <property type="match status" value="1"/>
</dbReference>